<evidence type="ECO:0000313" key="1">
    <source>
        <dbReference type="EMBL" id="NVN12890.1"/>
    </source>
</evidence>
<evidence type="ECO:0000313" key="2">
    <source>
        <dbReference type="Proteomes" id="UP000534870"/>
    </source>
</evidence>
<name>A0A7Y7IZ08_9PROT</name>
<dbReference type="InterPro" id="IPR015422">
    <property type="entry name" value="PyrdxlP-dep_Trfase_small"/>
</dbReference>
<proteinExistence type="predicted"/>
<protein>
    <submittedName>
        <fullName evidence="1">Alanine--glyoxylate aminotransferase family protein</fullName>
    </submittedName>
</protein>
<keyword evidence="1" id="KW-0032">Aminotransferase</keyword>
<dbReference type="GO" id="GO:0008483">
    <property type="term" value="F:transaminase activity"/>
    <property type="evidence" value="ECO:0007669"/>
    <property type="project" value="UniProtKB-KW"/>
</dbReference>
<sequence length="44" mass="4550">MGYNAMKHKVLITLAALEASLRAEGFSLPQGNAVDAARASYAAA</sequence>
<keyword evidence="1" id="KW-0808">Transferase</keyword>
<dbReference type="EMBL" id="JABXXP010000632">
    <property type="protein sequence ID" value="NVN12890.1"/>
    <property type="molecule type" value="Genomic_DNA"/>
</dbReference>
<dbReference type="Proteomes" id="UP000534870">
    <property type="component" value="Unassembled WGS sequence"/>
</dbReference>
<comment type="caution">
    <text evidence="1">The sequence shown here is derived from an EMBL/GenBank/DDBJ whole genome shotgun (WGS) entry which is preliminary data.</text>
</comment>
<dbReference type="AlphaFoldDB" id="A0A7Y7IZ08"/>
<feature type="non-terminal residue" evidence="1">
    <location>
        <position position="1"/>
    </location>
</feature>
<dbReference type="Gene3D" id="3.90.1150.10">
    <property type="entry name" value="Aspartate Aminotransferase, domain 1"/>
    <property type="match status" value="1"/>
</dbReference>
<organism evidence="1 2">
    <name type="scientific">Nguyenibacter vanlangensis</name>
    <dbReference type="NCBI Taxonomy" id="1216886"/>
    <lineage>
        <taxon>Bacteria</taxon>
        <taxon>Pseudomonadati</taxon>
        <taxon>Pseudomonadota</taxon>
        <taxon>Alphaproteobacteria</taxon>
        <taxon>Acetobacterales</taxon>
        <taxon>Acetobacteraceae</taxon>
        <taxon>Nguyenibacter</taxon>
    </lineage>
</organism>
<reference evidence="1 2" key="1">
    <citation type="submission" date="2020-06" db="EMBL/GenBank/DDBJ databases">
        <title>Description of novel acetic acid bacteria.</title>
        <authorList>
            <person name="Sombolestani A."/>
        </authorList>
    </citation>
    <scope>NUCLEOTIDE SEQUENCE [LARGE SCALE GENOMIC DNA]</scope>
    <source>
        <strain evidence="1 2">LMG 31431</strain>
    </source>
</reference>
<accession>A0A7Y7IZ08</accession>
<gene>
    <name evidence="1" type="ORF">HUK84_17445</name>
</gene>